<dbReference type="SUPFAM" id="SSF57850">
    <property type="entry name" value="RING/U-box"/>
    <property type="match status" value="1"/>
</dbReference>
<dbReference type="InterPro" id="IPR013083">
    <property type="entry name" value="Znf_RING/FYVE/PHD"/>
</dbReference>
<dbReference type="InterPro" id="IPR051051">
    <property type="entry name" value="E3_ubiq-ligase_TRIM/RNF"/>
</dbReference>
<keyword evidence="8" id="KW-1185">Reference proteome</keyword>
<dbReference type="PROSITE" id="PS50119">
    <property type="entry name" value="ZF_BBOX"/>
    <property type="match status" value="1"/>
</dbReference>
<dbReference type="PROSITE" id="PS50089">
    <property type="entry name" value="ZF_RING_2"/>
    <property type="match status" value="1"/>
</dbReference>
<keyword evidence="3" id="KW-0862">Zinc</keyword>
<dbReference type="AlphaFoldDB" id="A0A8C4T6X3"/>
<evidence type="ECO:0000256" key="2">
    <source>
        <dbReference type="ARBA" id="ARBA00022771"/>
    </source>
</evidence>
<dbReference type="Gene3D" id="3.30.160.60">
    <property type="entry name" value="Classic Zinc Finger"/>
    <property type="match status" value="1"/>
</dbReference>
<evidence type="ECO:0000256" key="3">
    <source>
        <dbReference type="ARBA" id="ARBA00022833"/>
    </source>
</evidence>
<evidence type="ECO:0000259" key="5">
    <source>
        <dbReference type="PROSITE" id="PS50089"/>
    </source>
</evidence>
<dbReference type="Pfam" id="PF00643">
    <property type="entry name" value="zf-B_box"/>
    <property type="match status" value="1"/>
</dbReference>
<proteinExistence type="predicted"/>
<dbReference type="GO" id="GO:0008270">
    <property type="term" value="F:zinc ion binding"/>
    <property type="evidence" value="ECO:0007669"/>
    <property type="project" value="UniProtKB-KW"/>
</dbReference>
<accession>A0A8C4T6X3</accession>
<feature type="domain" description="RING-type" evidence="5">
    <location>
        <begin position="16"/>
        <end position="54"/>
    </location>
</feature>
<dbReference type="Ensembl" id="ENSECRT00000028466.1">
    <property type="protein sequence ID" value="ENSECRP00000027883.1"/>
    <property type="gene ID" value="ENSECRG00000018887.1"/>
</dbReference>
<evidence type="ECO:0000313" key="7">
    <source>
        <dbReference type="Ensembl" id="ENSECRP00000027883.1"/>
    </source>
</evidence>
<feature type="domain" description="B box-type" evidence="6">
    <location>
        <begin position="114"/>
        <end position="150"/>
    </location>
</feature>
<keyword evidence="1" id="KW-0479">Metal-binding</keyword>
<sequence length="178" mass="20428">MMAEALLFGSQDKSKCLMCSGPLINPHQMPCGHSLCESCFNSDQRQNPGCPLCNKTYTLMADPQRMEEVYCDCCAEPKMTAVKFCPICTHSYCETHVKLHYELEDLKTHLLMNFCPTHVEVLNVYCKTDDISICRSCTLQEHKEHVWEELGTEREEELKQLGDIRSKIGKRVVEMNND</sequence>
<dbReference type="SMART" id="SM00336">
    <property type="entry name" value="BBOX"/>
    <property type="match status" value="1"/>
</dbReference>
<dbReference type="Gene3D" id="4.10.830.40">
    <property type="match status" value="1"/>
</dbReference>
<evidence type="ECO:0000256" key="1">
    <source>
        <dbReference type="ARBA" id="ARBA00022723"/>
    </source>
</evidence>
<dbReference type="Pfam" id="PF13920">
    <property type="entry name" value="zf-C3HC4_3"/>
    <property type="match status" value="1"/>
</dbReference>
<protein>
    <recommendedName>
        <fullName evidence="9">RING-type domain-containing protein</fullName>
    </recommendedName>
</protein>
<dbReference type="SUPFAM" id="SSF57845">
    <property type="entry name" value="B-box zinc-binding domain"/>
    <property type="match status" value="1"/>
</dbReference>
<dbReference type="PANTHER" id="PTHR25465:SF14">
    <property type="entry name" value="E3 UBIQUITIN-PROTEIN LIGASE TRIM65"/>
    <property type="match status" value="1"/>
</dbReference>
<dbReference type="Proteomes" id="UP000694620">
    <property type="component" value="Unassembled WGS sequence"/>
</dbReference>
<organism evidence="7 8">
    <name type="scientific">Erpetoichthys calabaricus</name>
    <name type="common">Rope fish</name>
    <name type="synonym">Calamoichthys calabaricus</name>
    <dbReference type="NCBI Taxonomy" id="27687"/>
    <lineage>
        <taxon>Eukaryota</taxon>
        <taxon>Metazoa</taxon>
        <taxon>Chordata</taxon>
        <taxon>Craniata</taxon>
        <taxon>Vertebrata</taxon>
        <taxon>Euteleostomi</taxon>
        <taxon>Actinopterygii</taxon>
        <taxon>Polypteriformes</taxon>
        <taxon>Polypteridae</taxon>
        <taxon>Erpetoichthys</taxon>
    </lineage>
</organism>
<evidence type="ECO:0000259" key="6">
    <source>
        <dbReference type="PROSITE" id="PS50119"/>
    </source>
</evidence>
<dbReference type="SMART" id="SM00184">
    <property type="entry name" value="RING"/>
    <property type="match status" value="1"/>
</dbReference>
<reference evidence="7" key="1">
    <citation type="submission" date="2025-08" db="UniProtKB">
        <authorList>
            <consortium name="Ensembl"/>
        </authorList>
    </citation>
    <scope>IDENTIFICATION</scope>
</reference>
<keyword evidence="2 4" id="KW-0863">Zinc-finger</keyword>
<dbReference type="InterPro" id="IPR001841">
    <property type="entry name" value="Znf_RING"/>
</dbReference>
<name>A0A8C4T6X3_ERPCA</name>
<evidence type="ECO:0008006" key="9">
    <source>
        <dbReference type="Google" id="ProtNLM"/>
    </source>
</evidence>
<evidence type="ECO:0000256" key="4">
    <source>
        <dbReference type="PROSITE-ProRule" id="PRU00024"/>
    </source>
</evidence>
<evidence type="ECO:0000313" key="8">
    <source>
        <dbReference type="Proteomes" id="UP000694620"/>
    </source>
</evidence>
<dbReference type="GeneTree" id="ENSGT00940000154395"/>
<reference evidence="7" key="2">
    <citation type="submission" date="2025-09" db="UniProtKB">
        <authorList>
            <consortium name="Ensembl"/>
        </authorList>
    </citation>
    <scope>IDENTIFICATION</scope>
</reference>
<dbReference type="Gene3D" id="3.30.40.10">
    <property type="entry name" value="Zinc/RING finger domain, C3HC4 (zinc finger)"/>
    <property type="match status" value="1"/>
</dbReference>
<dbReference type="InterPro" id="IPR000315">
    <property type="entry name" value="Znf_B-box"/>
</dbReference>
<dbReference type="PANTHER" id="PTHR25465">
    <property type="entry name" value="B-BOX DOMAIN CONTAINING"/>
    <property type="match status" value="1"/>
</dbReference>